<evidence type="ECO:0000313" key="2">
    <source>
        <dbReference type="Ensembl" id="ENSPNYP00000010325.1"/>
    </source>
</evidence>
<accession>A0A3B4FIC4</accession>
<feature type="compositionally biased region" description="Pro residues" evidence="1">
    <location>
        <begin position="44"/>
        <end position="55"/>
    </location>
</feature>
<dbReference type="AlphaFoldDB" id="A0A3B4FIC4"/>
<proteinExistence type="predicted"/>
<dbReference type="GeneTree" id="ENSGT00940000155634"/>
<protein>
    <submittedName>
        <fullName evidence="2">AT-rich interaction domain 1B</fullName>
    </submittedName>
</protein>
<organism evidence="2">
    <name type="scientific">Pundamilia nyererei</name>
    <dbReference type="NCBI Taxonomy" id="303518"/>
    <lineage>
        <taxon>Eukaryota</taxon>
        <taxon>Metazoa</taxon>
        <taxon>Chordata</taxon>
        <taxon>Craniata</taxon>
        <taxon>Vertebrata</taxon>
        <taxon>Euteleostomi</taxon>
        <taxon>Actinopterygii</taxon>
        <taxon>Neopterygii</taxon>
        <taxon>Teleostei</taxon>
        <taxon>Neoteleostei</taxon>
        <taxon>Acanthomorphata</taxon>
        <taxon>Ovalentaria</taxon>
        <taxon>Cichlomorphae</taxon>
        <taxon>Cichliformes</taxon>
        <taxon>Cichlidae</taxon>
        <taxon>African cichlids</taxon>
        <taxon>Pseudocrenilabrinae</taxon>
        <taxon>Haplochromini</taxon>
        <taxon>Pundamilia</taxon>
    </lineage>
</organism>
<evidence type="ECO:0000256" key="1">
    <source>
        <dbReference type="SAM" id="MobiDB-lite"/>
    </source>
</evidence>
<gene>
    <name evidence="2" type="primary">ARID1B</name>
</gene>
<feature type="region of interest" description="Disordered" evidence="1">
    <location>
        <begin position="1"/>
        <end position="92"/>
    </location>
</feature>
<dbReference type="Ensembl" id="ENSPNYT00000010580.1">
    <property type="protein sequence ID" value="ENSPNYP00000010325.1"/>
    <property type="gene ID" value="ENSPNYG00000007813.1"/>
</dbReference>
<name>A0A3B4FIC4_9CICH</name>
<reference evidence="2" key="1">
    <citation type="submission" date="2023-09" db="UniProtKB">
        <authorList>
            <consortium name="Ensembl"/>
        </authorList>
    </citation>
    <scope>IDENTIFICATION</scope>
</reference>
<feature type="compositionally biased region" description="Polar residues" evidence="1">
    <location>
        <begin position="30"/>
        <end position="40"/>
    </location>
</feature>
<feature type="compositionally biased region" description="Low complexity" evidence="1">
    <location>
        <begin position="74"/>
        <end position="83"/>
    </location>
</feature>
<sequence>MAPQSSGNGPDGGHPPITRSPMAQERGFNMQRNQAASQFASPQTGPPMSPHPSPGGPLYSGVGPYSQGGPAGPYGPHAPQYGHQETSLLPKV</sequence>